<feature type="domain" description="Aminotransferase class I/classII large" evidence="5">
    <location>
        <begin position="40"/>
        <end position="383"/>
    </location>
</feature>
<sequence>MKLYERLVNELKSAKERKVYNDIKLLESKQSDKIKINGKDFLNMCSNNYLGYAGDKIVGDAAKKSIDKYGFGPGAVRTISGSFTIHDEFEKALAKFKGFEATLLVQSGFQANTGLIPTITTAADLIISDELNHASIIDGVRLSKAQRAVFKHMDTVDLERVLKENKDKIQGNIFIVTDGVFSMDGDIAPLDKINKLAKQYGAYTIVDDAHGEGVIGPKGRGSVAHFNLEGQIDIETGTLSKAFGLVGGFISGKKELIEYLKQNSRVFKFSSSLPQSFAEAGLAVLNDLENDGKRLEKLWNNTKYIQEKFKKAGHSIGTTQTPITPFMVGDEATTTDLAKKLFENDILASPIIFPSVPTGKGRIRLMISSLHTKEELDHVYNVITTEYKKLIQNKK</sequence>
<keyword evidence="2" id="KW-0808">Transferase</keyword>
<dbReference type="InterPro" id="IPR001917">
    <property type="entry name" value="Aminotrans_II_pyridoxalP_BS"/>
</dbReference>
<dbReference type="EMBL" id="CP024965">
    <property type="protein sequence ID" value="ATZ18999.1"/>
    <property type="molecule type" value="Genomic_DNA"/>
</dbReference>
<evidence type="ECO:0000256" key="2">
    <source>
        <dbReference type="ARBA" id="ARBA00022679"/>
    </source>
</evidence>
<organism evidence="6 7">
    <name type="scientific">Williamsoniiplasma somnilux</name>
    <dbReference type="NCBI Taxonomy" id="215578"/>
    <lineage>
        <taxon>Bacteria</taxon>
        <taxon>Bacillati</taxon>
        <taxon>Mycoplasmatota</taxon>
        <taxon>Mollicutes</taxon>
        <taxon>Entomoplasmatales</taxon>
        <taxon>Williamsoniiplasma</taxon>
    </lineage>
</organism>
<dbReference type="Gene3D" id="3.40.640.10">
    <property type="entry name" value="Type I PLP-dependent aspartate aminotransferase-like (Major domain)"/>
    <property type="match status" value="1"/>
</dbReference>
<dbReference type="Proteomes" id="UP000232230">
    <property type="component" value="Chromosome"/>
</dbReference>
<dbReference type="Gene3D" id="3.90.1150.10">
    <property type="entry name" value="Aspartate Aminotransferase, domain 1"/>
    <property type="match status" value="1"/>
</dbReference>
<dbReference type="PROSITE" id="PS00599">
    <property type="entry name" value="AA_TRANSFER_CLASS_2"/>
    <property type="match status" value="1"/>
</dbReference>
<dbReference type="AlphaFoldDB" id="A0A2K8NYV0"/>
<dbReference type="GO" id="GO:0030170">
    <property type="term" value="F:pyridoxal phosphate binding"/>
    <property type="evidence" value="ECO:0007669"/>
    <property type="project" value="InterPro"/>
</dbReference>
<dbReference type="InterPro" id="IPR015421">
    <property type="entry name" value="PyrdxlP-dep_Trfase_major"/>
</dbReference>
<dbReference type="Pfam" id="PF00155">
    <property type="entry name" value="Aminotran_1_2"/>
    <property type="match status" value="1"/>
</dbReference>
<evidence type="ECO:0000313" key="7">
    <source>
        <dbReference type="Proteomes" id="UP000232230"/>
    </source>
</evidence>
<evidence type="ECO:0000256" key="4">
    <source>
        <dbReference type="RuleBase" id="RU003693"/>
    </source>
</evidence>
<dbReference type="InterPro" id="IPR004839">
    <property type="entry name" value="Aminotransferase_I/II_large"/>
</dbReference>
<dbReference type="PANTHER" id="PTHR13693">
    <property type="entry name" value="CLASS II AMINOTRANSFERASE/8-AMINO-7-OXONONANOATE SYNTHASE"/>
    <property type="match status" value="1"/>
</dbReference>
<reference evidence="6 7" key="1">
    <citation type="submission" date="2017-11" db="EMBL/GenBank/DDBJ databases">
        <title>Genome sequence of Entomoplasma somnilux PYAN-1 (ATCC 49194).</title>
        <authorList>
            <person name="Lo W.-S."/>
            <person name="Gasparich G.E."/>
            <person name="Kuo C.-H."/>
        </authorList>
    </citation>
    <scope>NUCLEOTIDE SEQUENCE [LARGE SCALE GENOMIC DNA]</scope>
    <source>
        <strain evidence="6 7">PYAN-1</strain>
    </source>
</reference>
<dbReference type="KEGG" id="esx:ESOMN_v1c06170"/>
<accession>A0A2K8NYV0</accession>
<gene>
    <name evidence="6" type="ORF">ESOMN_v1c06170</name>
</gene>
<dbReference type="InterPro" id="IPR015424">
    <property type="entry name" value="PyrdxlP-dep_Trfase"/>
</dbReference>
<dbReference type="InterPro" id="IPR050087">
    <property type="entry name" value="AON_synthase_class-II"/>
</dbReference>
<keyword evidence="7" id="KW-1185">Reference proteome</keyword>
<proteinExistence type="inferred from homology"/>
<evidence type="ECO:0000259" key="5">
    <source>
        <dbReference type="Pfam" id="PF00155"/>
    </source>
</evidence>
<evidence type="ECO:0000256" key="1">
    <source>
        <dbReference type="ARBA" id="ARBA00001933"/>
    </source>
</evidence>
<dbReference type="InterPro" id="IPR015422">
    <property type="entry name" value="PyrdxlP-dep_Trfase_small"/>
</dbReference>
<dbReference type="CDD" id="cd06454">
    <property type="entry name" value="KBL_like"/>
    <property type="match status" value="1"/>
</dbReference>
<dbReference type="SUPFAM" id="SSF53383">
    <property type="entry name" value="PLP-dependent transferases"/>
    <property type="match status" value="1"/>
</dbReference>
<comment type="similarity">
    <text evidence="4">Belongs to the class-II pyridoxal-phosphate-dependent aminotransferase family.</text>
</comment>
<evidence type="ECO:0000313" key="6">
    <source>
        <dbReference type="EMBL" id="ATZ18999.1"/>
    </source>
</evidence>
<dbReference type="GO" id="GO:0016740">
    <property type="term" value="F:transferase activity"/>
    <property type="evidence" value="ECO:0007669"/>
    <property type="project" value="UniProtKB-KW"/>
</dbReference>
<dbReference type="NCBIfam" id="NF005394">
    <property type="entry name" value="PRK06939.1"/>
    <property type="match status" value="1"/>
</dbReference>
<name>A0A2K8NYV0_9MOLU</name>
<evidence type="ECO:0000256" key="3">
    <source>
        <dbReference type="ARBA" id="ARBA00022898"/>
    </source>
</evidence>
<comment type="cofactor">
    <cofactor evidence="1 4">
        <name>pyridoxal 5'-phosphate</name>
        <dbReference type="ChEBI" id="CHEBI:597326"/>
    </cofactor>
</comment>
<protein>
    <submittedName>
        <fullName evidence="6">8-amino-7-oxononanoate synthase</fullName>
    </submittedName>
</protein>
<keyword evidence="3 4" id="KW-0663">Pyridoxal phosphate</keyword>
<dbReference type="RefSeq" id="WP_024863514.1">
    <property type="nucleotide sequence ID" value="NZ_CP024965.1"/>
</dbReference>